<dbReference type="Proteomes" id="UP001153334">
    <property type="component" value="Unassembled WGS sequence"/>
</dbReference>
<accession>A0ACC2I1X9</accession>
<keyword evidence="2" id="KW-1185">Reference proteome</keyword>
<protein>
    <submittedName>
        <fullName evidence="1">Uncharacterized protein</fullName>
    </submittedName>
</protein>
<proteinExistence type="predicted"/>
<evidence type="ECO:0000313" key="2">
    <source>
        <dbReference type="Proteomes" id="UP001153334"/>
    </source>
</evidence>
<gene>
    <name evidence="1" type="ORF">ONZ43_g6260</name>
</gene>
<dbReference type="EMBL" id="JAPESX010002170">
    <property type="protein sequence ID" value="KAJ8108998.1"/>
    <property type="molecule type" value="Genomic_DNA"/>
</dbReference>
<name>A0ACC2I1X9_9PEZI</name>
<sequence>MYALSIQAGTDNYASLDSRQDNLTAQIAAAHTRSDAKLADYVVALDVFDKREWGLKVIFDMLAYCLRYCDRVPNHINQTAYKPLAKSPIGLSIETKRANPSGAGDPLVQLGVWVAAWHKRMTFLRDTLIRYGKNLSQEWANEDLVSVPLIQVLGHKWKMYFARFTSSNITLYDPVNIGSTESIIQIYSLTASLEAINEWIKTSFKVGLERWFFCADVNRGGSADQSSKPS</sequence>
<reference evidence="1" key="1">
    <citation type="submission" date="2022-11" db="EMBL/GenBank/DDBJ databases">
        <title>Genome Sequence of Nemania bipapillata.</title>
        <authorList>
            <person name="Buettner E."/>
        </authorList>
    </citation>
    <scope>NUCLEOTIDE SEQUENCE</scope>
    <source>
        <strain evidence="1">CP14</strain>
    </source>
</reference>
<evidence type="ECO:0000313" key="1">
    <source>
        <dbReference type="EMBL" id="KAJ8108998.1"/>
    </source>
</evidence>
<comment type="caution">
    <text evidence="1">The sequence shown here is derived from an EMBL/GenBank/DDBJ whole genome shotgun (WGS) entry which is preliminary data.</text>
</comment>
<organism evidence="1 2">
    <name type="scientific">Nemania bipapillata</name>
    <dbReference type="NCBI Taxonomy" id="110536"/>
    <lineage>
        <taxon>Eukaryota</taxon>
        <taxon>Fungi</taxon>
        <taxon>Dikarya</taxon>
        <taxon>Ascomycota</taxon>
        <taxon>Pezizomycotina</taxon>
        <taxon>Sordariomycetes</taxon>
        <taxon>Xylariomycetidae</taxon>
        <taxon>Xylariales</taxon>
        <taxon>Xylariaceae</taxon>
        <taxon>Nemania</taxon>
    </lineage>
</organism>